<comment type="caution">
    <text evidence="5">The sequence shown here is derived from an EMBL/GenBank/DDBJ whole genome shotgun (WGS) entry which is preliminary data.</text>
</comment>
<dbReference type="InterPro" id="IPR011006">
    <property type="entry name" value="CheY-like_superfamily"/>
</dbReference>
<dbReference type="AlphaFoldDB" id="A0A081XI03"/>
<dbReference type="Gene3D" id="3.40.50.2300">
    <property type="match status" value="1"/>
</dbReference>
<dbReference type="PANTHER" id="PTHR43214">
    <property type="entry name" value="TWO-COMPONENT RESPONSE REGULATOR"/>
    <property type="match status" value="1"/>
</dbReference>
<feature type="domain" description="HTH luxR-type" evidence="3">
    <location>
        <begin position="134"/>
        <end position="199"/>
    </location>
</feature>
<keyword evidence="2" id="KW-0597">Phosphoprotein</keyword>
<evidence type="ECO:0000313" key="6">
    <source>
        <dbReference type="Proteomes" id="UP000028341"/>
    </source>
</evidence>
<feature type="modified residue" description="4-aspartylphosphate" evidence="2">
    <location>
        <position position="54"/>
    </location>
</feature>
<protein>
    <submittedName>
        <fullName evidence="5">MerR family transcriptional regulator</fullName>
    </submittedName>
</protein>
<evidence type="ECO:0000259" key="4">
    <source>
        <dbReference type="PROSITE" id="PS50110"/>
    </source>
</evidence>
<dbReference type="InterPro" id="IPR000792">
    <property type="entry name" value="Tscrpt_reg_LuxR_C"/>
</dbReference>
<keyword evidence="1" id="KW-0238">DNA-binding</keyword>
<accession>A0A081XI03</accession>
<keyword evidence="6" id="KW-1185">Reference proteome</keyword>
<dbReference type="Proteomes" id="UP000028341">
    <property type="component" value="Unassembled WGS sequence"/>
</dbReference>
<dbReference type="PANTHER" id="PTHR43214:SF42">
    <property type="entry name" value="TRANSCRIPTIONAL REGULATORY PROTEIN DESR"/>
    <property type="match status" value="1"/>
</dbReference>
<proteinExistence type="predicted"/>
<reference evidence="5 6" key="1">
    <citation type="submission" date="2014-02" db="EMBL/GenBank/DDBJ databases">
        <title>The genome announcement of Streptomyces toyocaensis NRRL15009.</title>
        <authorList>
            <person name="Hong H.-J."/>
            <person name="Kwun M.J."/>
        </authorList>
    </citation>
    <scope>NUCLEOTIDE SEQUENCE [LARGE SCALE GENOMIC DNA]</scope>
    <source>
        <strain evidence="5 6">NRRL 15009</strain>
    </source>
</reference>
<dbReference type="Pfam" id="PF00196">
    <property type="entry name" value="GerE"/>
    <property type="match status" value="1"/>
</dbReference>
<feature type="domain" description="Response regulatory" evidence="4">
    <location>
        <begin position="3"/>
        <end position="119"/>
    </location>
</feature>
<dbReference type="GO" id="GO:0000160">
    <property type="term" value="P:phosphorelay signal transduction system"/>
    <property type="evidence" value="ECO:0007669"/>
    <property type="project" value="InterPro"/>
</dbReference>
<sequence length="202" mass="21435">MQRIVLAEDMHMIRVALAALLDLEPDMEVAAQVGSGSEVLPAVLRTGADTAILDIDMPGMDGITAAAVLRDQAPGCRTLILTGMARPGTLWRALDAQVAGFLPKDASPDELLDGVRRVGAGRRVIDPELAMSAWEIGDSPLTEREVEVLARVAEGADTTQIAATTSLSVGTVRNYLTAIVNKLGARNRVDALRIARDNGWLA</sequence>
<dbReference type="RefSeq" id="WP_037940920.1">
    <property type="nucleotide sequence ID" value="NZ_JBFADL010000014.1"/>
</dbReference>
<dbReference type="PROSITE" id="PS50110">
    <property type="entry name" value="RESPONSE_REGULATORY"/>
    <property type="match status" value="1"/>
</dbReference>
<dbReference type="SMART" id="SM00448">
    <property type="entry name" value="REC"/>
    <property type="match status" value="1"/>
</dbReference>
<gene>
    <name evidence="5" type="ORF">BU52_32130</name>
</gene>
<dbReference type="GO" id="GO:0006355">
    <property type="term" value="P:regulation of DNA-templated transcription"/>
    <property type="evidence" value="ECO:0007669"/>
    <property type="project" value="InterPro"/>
</dbReference>
<organism evidence="5 6">
    <name type="scientific">Streptomyces toyocaensis</name>
    <dbReference type="NCBI Taxonomy" id="55952"/>
    <lineage>
        <taxon>Bacteria</taxon>
        <taxon>Bacillati</taxon>
        <taxon>Actinomycetota</taxon>
        <taxon>Actinomycetes</taxon>
        <taxon>Kitasatosporales</taxon>
        <taxon>Streptomycetaceae</taxon>
        <taxon>Streptomyces</taxon>
    </lineage>
</organism>
<dbReference type="InterPro" id="IPR001789">
    <property type="entry name" value="Sig_transdc_resp-reg_receiver"/>
</dbReference>
<dbReference type="CDD" id="cd06170">
    <property type="entry name" value="LuxR_C_like"/>
    <property type="match status" value="1"/>
</dbReference>
<dbReference type="PROSITE" id="PS50043">
    <property type="entry name" value="HTH_LUXR_2"/>
    <property type="match status" value="1"/>
</dbReference>
<dbReference type="OrthoDB" id="9808843at2"/>
<dbReference type="InterPro" id="IPR039420">
    <property type="entry name" value="WalR-like"/>
</dbReference>
<dbReference type="SMART" id="SM00421">
    <property type="entry name" value="HTH_LUXR"/>
    <property type="match status" value="1"/>
</dbReference>
<dbReference type="PRINTS" id="PR00038">
    <property type="entry name" value="HTHLUXR"/>
</dbReference>
<dbReference type="eggNOG" id="COG2197">
    <property type="taxonomic scope" value="Bacteria"/>
</dbReference>
<dbReference type="GO" id="GO:0003677">
    <property type="term" value="F:DNA binding"/>
    <property type="evidence" value="ECO:0007669"/>
    <property type="project" value="UniProtKB-KW"/>
</dbReference>
<dbReference type="InterPro" id="IPR016032">
    <property type="entry name" value="Sig_transdc_resp-reg_C-effctor"/>
</dbReference>
<dbReference type="Pfam" id="PF00072">
    <property type="entry name" value="Response_reg"/>
    <property type="match status" value="1"/>
</dbReference>
<evidence type="ECO:0000256" key="1">
    <source>
        <dbReference type="ARBA" id="ARBA00023125"/>
    </source>
</evidence>
<dbReference type="EMBL" id="JFCB01000050">
    <property type="protein sequence ID" value="KES03176.1"/>
    <property type="molecule type" value="Genomic_DNA"/>
</dbReference>
<name>A0A081XI03_STRTO</name>
<dbReference type="STRING" id="55952.BU52_32130"/>
<evidence type="ECO:0000313" key="5">
    <source>
        <dbReference type="EMBL" id="KES03176.1"/>
    </source>
</evidence>
<dbReference type="SUPFAM" id="SSF46894">
    <property type="entry name" value="C-terminal effector domain of the bipartite response regulators"/>
    <property type="match status" value="1"/>
</dbReference>
<evidence type="ECO:0000259" key="3">
    <source>
        <dbReference type="PROSITE" id="PS50043"/>
    </source>
</evidence>
<dbReference type="SUPFAM" id="SSF52172">
    <property type="entry name" value="CheY-like"/>
    <property type="match status" value="1"/>
</dbReference>
<evidence type="ECO:0000256" key="2">
    <source>
        <dbReference type="PROSITE-ProRule" id="PRU00169"/>
    </source>
</evidence>
<dbReference type="PROSITE" id="PS00622">
    <property type="entry name" value="HTH_LUXR_1"/>
    <property type="match status" value="1"/>
</dbReference>